<protein>
    <submittedName>
        <fullName evidence="1">Uncharacterized protein</fullName>
    </submittedName>
</protein>
<reference evidence="1" key="1">
    <citation type="submission" date="2022-04" db="EMBL/GenBank/DDBJ databases">
        <title>Carnegiea gigantea Genome sequencing and assembly v2.</title>
        <authorList>
            <person name="Copetti D."/>
            <person name="Sanderson M.J."/>
            <person name="Burquez A."/>
            <person name="Wojciechowski M.F."/>
        </authorList>
    </citation>
    <scope>NUCLEOTIDE SEQUENCE</scope>
    <source>
        <strain evidence="1">SGP5-SGP5p</strain>
        <tissue evidence="1">Aerial part</tissue>
    </source>
</reference>
<dbReference type="Proteomes" id="UP001153076">
    <property type="component" value="Unassembled WGS sequence"/>
</dbReference>
<gene>
    <name evidence="1" type="ORF">Cgig2_029097</name>
</gene>
<sequence length="170" mass="19920">MSNPRDAKRKKLDQDFPTKGVDKHWQVTIVLYKIELTFVYLSVYRWISLLDWDVVSVSGSFKFPKGKESRQWFRETLDASWRSNKYKLKREKFKGKPIDEGANSRPIIIPEDQWRNAVQFLASTPGQIKYGKEPDKLELFEATHKPKWLETKLDDASAAALVCHLLLFFL</sequence>
<dbReference type="AlphaFoldDB" id="A0A9Q1JI88"/>
<dbReference type="EMBL" id="JAKOGI010004093">
    <property type="protein sequence ID" value="KAJ8419958.1"/>
    <property type="molecule type" value="Genomic_DNA"/>
</dbReference>
<comment type="caution">
    <text evidence="1">The sequence shown here is derived from an EMBL/GenBank/DDBJ whole genome shotgun (WGS) entry which is preliminary data.</text>
</comment>
<organism evidence="1 2">
    <name type="scientific">Carnegiea gigantea</name>
    <dbReference type="NCBI Taxonomy" id="171969"/>
    <lineage>
        <taxon>Eukaryota</taxon>
        <taxon>Viridiplantae</taxon>
        <taxon>Streptophyta</taxon>
        <taxon>Embryophyta</taxon>
        <taxon>Tracheophyta</taxon>
        <taxon>Spermatophyta</taxon>
        <taxon>Magnoliopsida</taxon>
        <taxon>eudicotyledons</taxon>
        <taxon>Gunneridae</taxon>
        <taxon>Pentapetalae</taxon>
        <taxon>Caryophyllales</taxon>
        <taxon>Cactineae</taxon>
        <taxon>Cactaceae</taxon>
        <taxon>Cactoideae</taxon>
        <taxon>Echinocereeae</taxon>
        <taxon>Carnegiea</taxon>
    </lineage>
</organism>
<name>A0A9Q1JI88_9CARY</name>
<accession>A0A9Q1JI88</accession>
<evidence type="ECO:0000313" key="2">
    <source>
        <dbReference type="Proteomes" id="UP001153076"/>
    </source>
</evidence>
<keyword evidence="2" id="KW-1185">Reference proteome</keyword>
<proteinExistence type="predicted"/>
<dbReference type="OrthoDB" id="1751912at2759"/>
<evidence type="ECO:0000313" key="1">
    <source>
        <dbReference type="EMBL" id="KAJ8419958.1"/>
    </source>
</evidence>